<dbReference type="STRING" id="471854.Dfer_1253"/>
<protein>
    <recommendedName>
        <fullName evidence="4">1,4-alpha-glucan branching enzyme</fullName>
    </recommendedName>
</protein>
<name>C6W622_DYAFD</name>
<dbReference type="AlphaFoldDB" id="C6W622"/>
<feature type="compositionally biased region" description="Low complexity" evidence="1">
    <location>
        <begin position="14"/>
        <end position="46"/>
    </location>
</feature>
<sequence>MATTKSNTKDAPSKTKSAGASEKSASAKTTATKAATKSTAKSTASKSDTKTADSKSGAKSTGTKATAAKSTTTKSTSTKSTASKSDGTKKASGSSKSNTSTRDHETIRAWVEKRGGVPSVVKGTAKKKDGGGILRIDFPGYSGEDSLEEISWEEFFQKFDESKLEFLYQETTADGKESRFNKFVSSN</sequence>
<evidence type="ECO:0000313" key="2">
    <source>
        <dbReference type="EMBL" id="ACT92502.1"/>
    </source>
</evidence>
<evidence type="ECO:0008006" key="4">
    <source>
        <dbReference type="Google" id="ProtNLM"/>
    </source>
</evidence>
<evidence type="ECO:0000313" key="3">
    <source>
        <dbReference type="Proteomes" id="UP000002011"/>
    </source>
</evidence>
<dbReference type="EMBL" id="CP001619">
    <property type="protein sequence ID" value="ACT92502.1"/>
    <property type="molecule type" value="Genomic_DNA"/>
</dbReference>
<feature type="region of interest" description="Disordered" evidence="1">
    <location>
        <begin position="1"/>
        <end position="107"/>
    </location>
</feature>
<evidence type="ECO:0000256" key="1">
    <source>
        <dbReference type="SAM" id="MobiDB-lite"/>
    </source>
</evidence>
<dbReference type="Proteomes" id="UP000002011">
    <property type="component" value="Chromosome"/>
</dbReference>
<organism evidence="2 3">
    <name type="scientific">Dyadobacter fermentans (strain ATCC 700827 / DSM 18053 / CIP 107007 / KCTC 52180 / NS114)</name>
    <dbReference type="NCBI Taxonomy" id="471854"/>
    <lineage>
        <taxon>Bacteria</taxon>
        <taxon>Pseudomonadati</taxon>
        <taxon>Bacteroidota</taxon>
        <taxon>Cytophagia</taxon>
        <taxon>Cytophagales</taxon>
        <taxon>Spirosomataceae</taxon>
        <taxon>Dyadobacter</taxon>
    </lineage>
</organism>
<proteinExistence type="predicted"/>
<accession>C6W622</accession>
<dbReference type="KEGG" id="dfe:Dfer_1253"/>
<feature type="compositionally biased region" description="Low complexity" evidence="1">
    <location>
        <begin position="54"/>
        <end position="100"/>
    </location>
</feature>
<dbReference type="RefSeq" id="WP_015810756.1">
    <property type="nucleotide sequence ID" value="NC_013037.1"/>
</dbReference>
<gene>
    <name evidence="2" type="ordered locus">Dfer_1253</name>
</gene>
<dbReference type="eggNOG" id="ENOG5032Y6R">
    <property type="taxonomic scope" value="Bacteria"/>
</dbReference>
<dbReference type="HOGENOM" id="CLU_1445549_0_0_10"/>
<reference evidence="2 3" key="1">
    <citation type="journal article" date="2009" name="Stand. Genomic Sci.">
        <title>Complete genome sequence of Dyadobacter fermentans type strain (NS114).</title>
        <authorList>
            <person name="Lang E."/>
            <person name="Lapidus A."/>
            <person name="Chertkov O."/>
            <person name="Brettin T."/>
            <person name="Detter J.C."/>
            <person name="Han C."/>
            <person name="Copeland A."/>
            <person name="Glavina Del Rio T."/>
            <person name="Nolan M."/>
            <person name="Chen F."/>
            <person name="Lucas S."/>
            <person name="Tice H."/>
            <person name="Cheng J.F."/>
            <person name="Land M."/>
            <person name="Hauser L."/>
            <person name="Chang Y.J."/>
            <person name="Jeffries C.D."/>
            <person name="Kopitz M."/>
            <person name="Bruce D."/>
            <person name="Goodwin L."/>
            <person name="Pitluck S."/>
            <person name="Ovchinnikova G."/>
            <person name="Pati A."/>
            <person name="Ivanova N."/>
            <person name="Mavrommatis K."/>
            <person name="Chen A."/>
            <person name="Palaniappan K."/>
            <person name="Chain P."/>
            <person name="Bristow J."/>
            <person name="Eisen J.A."/>
            <person name="Markowitz V."/>
            <person name="Hugenholtz P."/>
            <person name="Goker M."/>
            <person name="Rohde M."/>
            <person name="Kyrpides N.C."/>
            <person name="Klenk H.P."/>
        </authorList>
    </citation>
    <scope>NUCLEOTIDE SEQUENCE [LARGE SCALE GENOMIC DNA]</scope>
    <source>
        <strain evidence="3">ATCC 700827 / DSM 18053 / CIP 107007 / KCTC 52180 / NS114</strain>
    </source>
</reference>
<keyword evidence="3" id="KW-1185">Reference proteome</keyword>